<dbReference type="GO" id="GO:0016757">
    <property type="term" value="F:glycosyltransferase activity"/>
    <property type="evidence" value="ECO:0007669"/>
    <property type="project" value="UniProtKB-KW"/>
</dbReference>
<dbReference type="Gene3D" id="3.90.550.10">
    <property type="entry name" value="Spore Coat Polysaccharide Biosynthesis Protein SpsA, Chain A"/>
    <property type="match status" value="1"/>
</dbReference>
<reference evidence="4" key="1">
    <citation type="submission" date="2019-11" db="EMBL/GenBank/DDBJ databases">
        <authorList>
            <person name="Feng L."/>
        </authorList>
    </citation>
    <scope>NUCLEOTIDE SEQUENCE</scope>
    <source>
        <strain evidence="4">ECasseliflavusLFYP2</strain>
    </source>
</reference>
<evidence type="ECO:0000259" key="3">
    <source>
        <dbReference type="Pfam" id="PF00535"/>
    </source>
</evidence>
<keyword evidence="2 4" id="KW-0808">Transferase</keyword>
<protein>
    <submittedName>
        <fullName evidence="4">Putative glycosyltransferase EpsJ</fullName>
        <ecNumber evidence="4">2.4.-.-</ecNumber>
    </submittedName>
</protein>
<feature type="domain" description="Glycosyltransferase 2-like" evidence="3">
    <location>
        <begin position="8"/>
        <end position="117"/>
    </location>
</feature>
<dbReference type="AlphaFoldDB" id="A0A6N3FP96"/>
<dbReference type="InterPro" id="IPR029044">
    <property type="entry name" value="Nucleotide-diphossugar_trans"/>
</dbReference>
<evidence type="ECO:0000256" key="1">
    <source>
        <dbReference type="ARBA" id="ARBA00022676"/>
    </source>
</evidence>
<dbReference type="EC" id="2.4.-.-" evidence="4"/>
<name>A0A6N3FP96_ENTCA</name>
<keyword evidence="1 4" id="KW-0328">Glycosyltransferase</keyword>
<proteinExistence type="predicted"/>
<evidence type="ECO:0000313" key="4">
    <source>
        <dbReference type="EMBL" id="VYU53998.1"/>
    </source>
</evidence>
<organism evidence="4">
    <name type="scientific">Enterococcus casseliflavus</name>
    <name type="common">Enterococcus flavescens</name>
    <dbReference type="NCBI Taxonomy" id="37734"/>
    <lineage>
        <taxon>Bacteria</taxon>
        <taxon>Bacillati</taxon>
        <taxon>Bacillota</taxon>
        <taxon>Bacilli</taxon>
        <taxon>Lactobacillales</taxon>
        <taxon>Enterococcaceae</taxon>
        <taxon>Enterococcus</taxon>
    </lineage>
</organism>
<accession>A0A6N3FP96</accession>
<gene>
    <name evidence="4" type="primary">epsJ</name>
    <name evidence="4" type="ORF">ECLFYP2_00491</name>
</gene>
<dbReference type="PANTHER" id="PTHR22916:SF51">
    <property type="entry name" value="GLYCOSYLTRANSFERASE EPSH-RELATED"/>
    <property type="match status" value="1"/>
</dbReference>
<dbReference type="CDD" id="cd00761">
    <property type="entry name" value="Glyco_tranf_GTA_type"/>
    <property type="match status" value="1"/>
</dbReference>
<dbReference type="PANTHER" id="PTHR22916">
    <property type="entry name" value="GLYCOSYLTRANSFERASE"/>
    <property type="match status" value="1"/>
</dbReference>
<dbReference type="RefSeq" id="WP_375818716.1">
    <property type="nucleotide sequence ID" value="NZ_CACRTX010000016.1"/>
</dbReference>
<dbReference type="Pfam" id="PF00535">
    <property type="entry name" value="Glycos_transf_2"/>
    <property type="match status" value="1"/>
</dbReference>
<evidence type="ECO:0000256" key="2">
    <source>
        <dbReference type="ARBA" id="ARBA00022679"/>
    </source>
</evidence>
<dbReference type="EMBL" id="CACRTX010000016">
    <property type="protein sequence ID" value="VYU53998.1"/>
    <property type="molecule type" value="Genomic_DNA"/>
</dbReference>
<sequence length="313" mass="36045">MRQDPLVSVIIPIYNVENYLSQAIDSIINQTYLNLEIILVNDGSSDNSLIIAEKYNNQDTRISLISQVNKGLSGARNTGLRIAKGKYIYFFDSDDYLKQNAIEECIDLLEKDNADLIRFGAEIHPESGSMSRDFKQNIYGLASDLNNQTLTVDSFLIDNKIFTPTVSLYIYNKRIIEENNLEFFEGIIHEDELWTTKILMYAESISFISKNFFLRRYRENSIMVNQSNLTKKGNDLLIISDELNKMKRLELSIPKRKLLNKRVVRNLVVGCIQSKKTLSFLLSESRKMGLSICNVFSFFIAKKMDLAVRSIRK</sequence>
<dbReference type="InterPro" id="IPR001173">
    <property type="entry name" value="Glyco_trans_2-like"/>
</dbReference>
<dbReference type="SUPFAM" id="SSF53448">
    <property type="entry name" value="Nucleotide-diphospho-sugar transferases"/>
    <property type="match status" value="1"/>
</dbReference>